<keyword evidence="5" id="KW-1185">Reference proteome</keyword>
<dbReference type="AlphaFoldDB" id="A0A2I0J5J9"/>
<dbReference type="Pfam" id="PF14244">
    <property type="entry name" value="Retrotran_gag_3"/>
    <property type="match status" value="1"/>
</dbReference>
<dbReference type="GO" id="GO:0008270">
    <property type="term" value="F:zinc ion binding"/>
    <property type="evidence" value="ECO:0007669"/>
    <property type="project" value="UniProtKB-KW"/>
</dbReference>
<dbReference type="PANTHER" id="PTHR37610">
    <property type="entry name" value="CCHC-TYPE DOMAIN-CONTAINING PROTEIN"/>
    <property type="match status" value="1"/>
</dbReference>
<dbReference type="Pfam" id="PF00098">
    <property type="entry name" value="zf-CCHC"/>
    <property type="match status" value="1"/>
</dbReference>
<dbReference type="InterPro" id="IPR001878">
    <property type="entry name" value="Znf_CCHC"/>
</dbReference>
<evidence type="ECO:0000259" key="3">
    <source>
        <dbReference type="PROSITE" id="PS50158"/>
    </source>
</evidence>
<dbReference type="EMBL" id="PGOL01002040">
    <property type="protein sequence ID" value="PKI51190.1"/>
    <property type="molecule type" value="Genomic_DNA"/>
</dbReference>
<gene>
    <name evidence="4" type="ORF">CRG98_028397</name>
</gene>
<dbReference type="Proteomes" id="UP000233551">
    <property type="component" value="Unassembled WGS sequence"/>
</dbReference>
<proteinExistence type="predicted"/>
<comment type="caution">
    <text evidence="4">The sequence shown here is derived from an EMBL/GenBank/DDBJ whole genome shotgun (WGS) entry which is preliminary data.</text>
</comment>
<feature type="region of interest" description="Disordered" evidence="2">
    <location>
        <begin position="123"/>
        <end position="150"/>
    </location>
</feature>
<protein>
    <recommendedName>
        <fullName evidence="3">CCHC-type domain-containing protein</fullName>
    </recommendedName>
</protein>
<name>A0A2I0J5J9_PUNGR</name>
<dbReference type="Gene3D" id="4.10.60.10">
    <property type="entry name" value="Zinc finger, CCHC-type"/>
    <property type="match status" value="1"/>
</dbReference>
<organism evidence="4 5">
    <name type="scientific">Punica granatum</name>
    <name type="common">Pomegranate</name>
    <dbReference type="NCBI Taxonomy" id="22663"/>
    <lineage>
        <taxon>Eukaryota</taxon>
        <taxon>Viridiplantae</taxon>
        <taxon>Streptophyta</taxon>
        <taxon>Embryophyta</taxon>
        <taxon>Tracheophyta</taxon>
        <taxon>Spermatophyta</taxon>
        <taxon>Magnoliopsida</taxon>
        <taxon>eudicotyledons</taxon>
        <taxon>Gunneridae</taxon>
        <taxon>Pentapetalae</taxon>
        <taxon>rosids</taxon>
        <taxon>malvids</taxon>
        <taxon>Myrtales</taxon>
        <taxon>Lythraceae</taxon>
        <taxon>Punica</taxon>
    </lineage>
</organism>
<dbReference type="GO" id="GO:0003676">
    <property type="term" value="F:nucleic acid binding"/>
    <property type="evidence" value="ECO:0007669"/>
    <property type="project" value="InterPro"/>
</dbReference>
<evidence type="ECO:0000256" key="2">
    <source>
        <dbReference type="SAM" id="MobiDB-lite"/>
    </source>
</evidence>
<feature type="compositionally biased region" description="Gly residues" evidence="2">
    <location>
        <begin position="138"/>
        <end position="150"/>
    </location>
</feature>
<dbReference type="PROSITE" id="PS50158">
    <property type="entry name" value="ZF_CCHC"/>
    <property type="match status" value="1"/>
</dbReference>
<dbReference type="InterPro" id="IPR036875">
    <property type="entry name" value="Znf_CCHC_sf"/>
</dbReference>
<dbReference type="SUPFAM" id="SSF57756">
    <property type="entry name" value="Retrovirus zinc finger-like domains"/>
    <property type="match status" value="1"/>
</dbReference>
<keyword evidence="1" id="KW-0863">Zinc-finger</keyword>
<dbReference type="PANTHER" id="PTHR37610:SF97">
    <property type="entry name" value="RETROTRANSPOSON GAG DOMAIN-CONTAINING PROTEIN"/>
    <property type="match status" value="1"/>
</dbReference>
<dbReference type="InterPro" id="IPR029472">
    <property type="entry name" value="Copia-like_N"/>
</dbReference>
<keyword evidence="1" id="KW-0479">Metal-binding</keyword>
<evidence type="ECO:0000256" key="1">
    <source>
        <dbReference type="PROSITE-ProRule" id="PRU00047"/>
    </source>
</evidence>
<reference evidence="4 5" key="1">
    <citation type="submission" date="2017-11" db="EMBL/GenBank/DDBJ databases">
        <title>De-novo sequencing of pomegranate (Punica granatum L.) genome.</title>
        <authorList>
            <person name="Akparov Z."/>
            <person name="Amiraslanov A."/>
            <person name="Hajiyeva S."/>
            <person name="Abbasov M."/>
            <person name="Kaur K."/>
            <person name="Hamwieh A."/>
            <person name="Solovyev V."/>
            <person name="Salamov A."/>
            <person name="Braich B."/>
            <person name="Kosarev P."/>
            <person name="Mahmoud A."/>
            <person name="Hajiyev E."/>
            <person name="Babayeva S."/>
            <person name="Izzatullayeva V."/>
            <person name="Mammadov A."/>
            <person name="Mammadov A."/>
            <person name="Sharifova S."/>
            <person name="Ojaghi J."/>
            <person name="Eynullazada K."/>
            <person name="Bayramov B."/>
            <person name="Abdulazimova A."/>
            <person name="Shahmuradov I."/>
        </authorList>
    </citation>
    <scope>NUCLEOTIDE SEQUENCE [LARGE SCALE GENOMIC DNA]</scope>
    <source>
        <strain evidence="5">cv. AG2017</strain>
        <tissue evidence="4">Leaf</tissue>
    </source>
</reference>
<keyword evidence="1" id="KW-0862">Zinc</keyword>
<accession>A0A2I0J5J9</accession>
<evidence type="ECO:0000313" key="4">
    <source>
        <dbReference type="EMBL" id="PKI51190.1"/>
    </source>
</evidence>
<evidence type="ECO:0000313" key="5">
    <source>
        <dbReference type="Proteomes" id="UP000233551"/>
    </source>
</evidence>
<feature type="domain" description="CCHC-type" evidence="3">
    <location>
        <begin position="155"/>
        <end position="168"/>
    </location>
</feature>
<sequence length="242" mass="26374">MVKNEGSSGKGSTEVVEVDQSSVYAVNPSDYTGVSLINCKLNGSNYLTWSRAMMMALTAKNKVGMVDGSVPRPPDGDPNRVRWDMCNALVISWIFNTLDSELQTSVACATVAQSLWEDLRESVPGRAGPKTEMQGNQTYGGHGGSRGGGSGSKTCYHCGRPGHVKSACWLLHGRPTNWEAKPAKENRLGFSGKRDRTSRRTIGVGKLQGGVYYLRRVGIQEQANQVISDEADDLWHMRLGHL</sequence>